<feature type="domain" description="HTH dtxR-type" evidence="12">
    <location>
        <begin position="1"/>
        <end position="63"/>
    </location>
</feature>
<evidence type="ECO:0000256" key="5">
    <source>
        <dbReference type="ARBA" id="ARBA00022491"/>
    </source>
</evidence>
<comment type="similarity">
    <text evidence="2">Belongs to the DtxR/MntR family.</text>
</comment>
<proteinExistence type="inferred from homology"/>
<keyword evidence="8" id="KW-0010">Activator</keyword>
<comment type="caution">
    <text evidence="13">The sequence shown here is derived from an EMBL/GenBank/DDBJ whole genome shotgun (WGS) entry which is preliminary data.</text>
</comment>
<organism evidence="13 14">
    <name type="scientific">Paenibacillus azoreducens</name>
    <dbReference type="NCBI Taxonomy" id="116718"/>
    <lineage>
        <taxon>Bacteria</taxon>
        <taxon>Bacillati</taxon>
        <taxon>Bacillota</taxon>
        <taxon>Bacilli</taxon>
        <taxon>Bacillales</taxon>
        <taxon>Paenibacillaceae</taxon>
        <taxon>Paenibacillus</taxon>
    </lineage>
</organism>
<name>A0A919YKV7_9BACL</name>
<dbReference type="RefSeq" id="WP_212981233.1">
    <property type="nucleotide sequence ID" value="NZ_AP025343.1"/>
</dbReference>
<dbReference type="GO" id="GO:0046914">
    <property type="term" value="F:transition metal ion binding"/>
    <property type="evidence" value="ECO:0007669"/>
    <property type="project" value="InterPro"/>
</dbReference>
<dbReference type="PANTHER" id="PTHR33238:SF11">
    <property type="entry name" value="TRANSCRIPTIONAL REGULATOR MNTR"/>
    <property type="match status" value="1"/>
</dbReference>
<evidence type="ECO:0000256" key="6">
    <source>
        <dbReference type="ARBA" id="ARBA00023015"/>
    </source>
</evidence>
<dbReference type="InterPro" id="IPR036390">
    <property type="entry name" value="WH_DNA-bd_sf"/>
</dbReference>
<keyword evidence="4" id="KW-0963">Cytoplasm</keyword>
<dbReference type="SMART" id="SM00529">
    <property type="entry name" value="HTH_DTXR"/>
    <property type="match status" value="1"/>
</dbReference>
<dbReference type="EMBL" id="BORT01000046">
    <property type="protein sequence ID" value="GIO51198.1"/>
    <property type="molecule type" value="Genomic_DNA"/>
</dbReference>
<dbReference type="GO" id="GO:0003700">
    <property type="term" value="F:DNA-binding transcription factor activity"/>
    <property type="evidence" value="ECO:0007669"/>
    <property type="project" value="InterPro"/>
</dbReference>
<dbReference type="SUPFAM" id="SSF47979">
    <property type="entry name" value="Iron-dependent repressor protein, dimerization domain"/>
    <property type="match status" value="1"/>
</dbReference>
<evidence type="ECO:0000313" key="14">
    <source>
        <dbReference type="Proteomes" id="UP000682811"/>
    </source>
</evidence>
<evidence type="ECO:0000256" key="2">
    <source>
        <dbReference type="ARBA" id="ARBA00007871"/>
    </source>
</evidence>
<comment type="subunit">
    <text evidence="3">Homodimer.</text>
</comment>
<evidence type="ECO:0000256" key="3">
    <source>
        <dbReference type="ARBA" id="ARBA00011738"/>
    </source>
</evidence>
<evidence type="ECO:0000256" key="8">
    <source>
        <dbReference type="ARBA" id="ARBA00023159"/>
    </source>
</evidence>
<keyword evidence="9" id="KW-0804">Transcription</keyword>
<keyword evidence="6" id="KW-0805">Transcription regulation</keyword>
<dbReference type="Pfam" id="PF01325">
    <property type="entry name" value="Fe_dep_repress"/>
    <property type="match status" value="1"/>
</dbReference>
<evidence type="ECO:0000256" key="1">
    <source>
        <dbReference type="ARBA" id="ARBA00004496"/>
    </source>
</evidence>
<dbReference type="Proteomes" id="UP000682811">
    <property type="component" value="Unassembled WGS sequence"/>
</dbReference>
<keyword evidence="10" id="KW-0464">Manganese</keyword>
<dbReference type="AlphaFoldDB" id="A0A919YKV7"/>
<dbReference type="InterPro" id="IPR001367">
    <property type="entry name" value="Fe_dep_repressor"/>
</dbReference>
<dbReference type="InterPro" id="IPR036421">
    <property type="entry name" value="Fe_dep_repressor_sf"/>
</dbReference>
<keyword evidence="5" id="KW-0678">Repressor</keyword>
<accession>A0A919YKV7</accession>
<evidence type="ECO:0000256" key="4">
    <source>
        <dbReference type="ARBA" id="ARBA00022490"/>
    </source>
</evidence>
<dbReference type="GO" id="GO:0005737">
    <property type="term" value="C:cytoplasm"/>
    <property type="evidence" value="ECO:0007669"/>
    <property type="project" value="UniProtKB-SubCell"/>
</dbReference>
<dbReference type="Gene3D" id="1.10.10.10">
    <property type="entry name" value="Winged helix-like DNA-binding domain superfamily/Winged helix DNA-binding domain"/>
    <property type="match status" value="1"/>
</dbReference>
<protein>
    <recommendedName>
        <fullName evidence="11">Manganese transport regulator</fullName>
    </recommendedName>
</protein>
<dbReference type="GO" id="GO:0046983">
    <property type="term" value="F:protein dimerization activity"/>
    <property type="evidence" value="ECO:0007669"/>
    <property type="project" value="InterPro"/>
</dbReference>
<dbReference type="SUPFAM" id="SSF46785">
    <property type="entry name" value="Winged helix' DNA-binding domain"/>
    <property type="match status" value="1"/>
</dbReference>
<comment type="subcellular location">
    <subcellularLocation>
        <location evidence="1">Cytoplasm</location>
    </subcellularLocation>
</comment>
<gene>
    <name evidence="13" type="primary">mntR_2</name>
    <name evidence="13" type="ORF">J34TS1_59630</name>
</gene>
<dbReference type="InterPro" id="IPR022687">
    <property type="entry name" value="HTH_DTXR"/>
</dbReference>
<dbReference type="InterPro" id="IPR036388">
    <property type="entry name" value="WH-like_DNA-bd_sf"/>
</dbReference>
<evidence type="ECO:0000256" key="10">
    <source>
        <dbReference type="ARBA" id="ARBA00023211"/>
    </source>
</evidence>
<evidence type="ECO:0000256" key="11">
    <source>
        <dbReference type="ARBA" id="ARBA00032593"/>
    </source>
</evidence>
<evidence type="ECO:0000256" key="7">
    <source>
        <dbReference type="ARBA" id="ARBA00023125"/>
    </source>
</evidence>
<dbReference type="InterPro" id="IPR050536">
    <property type="entry name" value="DtxR_MntR_Metal-Reg"/>
</dbReference>
<dbReference type="Gene3D" id="1.10.60.10">
    <property type="entry name" value="Iron dependent repressor, metal binding and dimerisation domain"/>
    <property type="match status" value="1"/>
</dbReference>
<evidence type="ECO:0000313" key="13">
    <source>
        <dbReference type="EMBL" id="GIO51198.1"/>
    </source>
</evidence>
<dbReference type="PANTHER" id="PTHR33238">
    <property type="entry name" value="IRON (METAL) DEPENDENT REPRESSOR, DTXR FAMILY"/>
    <property type="match status" value="1"/>
</dbReference>
<keyword evidence="7" id="KW-0238">DNA-binding</keyword>
<reference evidence="13 14" key="1">
    <citation type="submission" date="2021-03" db="EMBL/GenBank/DDBJ databases">
        <title>Antimicrobial resistance genes in bacteria isolated from Japanese honey, and their potential for conferring macrolide and lincosamide resistance in the American foulbrood pathogen Paenibacillus larvae.</title>
        <authorList>
            <person name="Okamoto M."/>
            <person name="Kumagai M."/>
            <person name="Kanamori H."/>
            <person name="Takamatsu D."/>
        </authorList>
    </citation>
    <scope>NUCLEOTIDE SEQUENCE [LARGE SCALE GENOMIC DNA]</scope>
    <source>
        <strain evidence="13 14">J34TS1</strain>
    </source>
</reference>
<keyword evidence="14" id="KW-1185">Reference proteome</keyword>
<evidence type="ECO:0000259" key="12">
    <source>
        <dbReference type="PROSITE" id="PS50944"/>
    </source>
</evidence>
<dbReference type="Pfam" id="PF02742">
    <property type="entry name" value="Fe_dep_repr_C"/>
    <property type="match status" value="1"/>
</dbReference>
<dbReference type="GO" id="GO:0003677">
    <property type="term" value="F:DNA binding"/>
    <property type="evidence" value="ECO:0007669"/>
    <property type="project" value="UniProtKB-KW"/>
</dbReference>
<dbReference type="InterPro" id="IPR022689">
    <property type="entry name" value="Iron_dep_repressor"/>
</dbReference>
<sequence length="148" mass="16988">MLTRAQSHCLEQIYLLSQKDGVARARDIAQNLDVGPSTITKTLQKLDQMDLIVYNKYEYIVLTPKGELVGEKIALKHEILQQFMLLLEIDPETAHTEVERIEHYVSDSTVERIKELVQFFNSNPSIAETFARVHMDAYKVKNGKVEDP</sequence>
<evidence type="ECO:0000256" key="9">
    <source>
        <dbReference type="ARBA" id="ARBA00023163"/>
    </source>
</evidence>
<dbReference type="PROSITE" id="PS50944">
    <property type="entry name" value="HTH_DTXR"/>
    <property type="match status" value="1"/>
</dbReference>